<gene>
    <name evidence="2" type="ORF">SAMN04488564_111290</name>
</gene>
<dbReference type="EMBL" id="FOYL01000011">
    <property type="protein sequence ID" value="SFR27847.1"/>
    <property type="molecule type" value="Genomic_DNA"/>
</dbReference>
<keyword evidence="1" id="KW-0472">Membrane</keyword>
<protein>
    <submittedName>
        <fullName evidence="2">ABC-2 type transport system permease protein</fullName>
    </submittedName>
</protein>
<dbReference type="AlphaFoldDB" id="A0A1I6FDL0"/>
<dbReference type="RefSeq" id="WP_093603291.1">
    <property type="nucleotide sequence ID" value="NZ_FOYL01000011.1"/>
</dbReference>
<accession>A0A1I6FDL0</accession>
<feature type="transmembrane region" description="Helical" evidence="1">
    <location>
        <begin position="225"/>
        <end position="247"/>
    </location>
</feature>
<feature type="transmembrane region" description="Helical" evidence="1">
    <location>
        <begin position="195"/>
        <end position="213"/>
    </location>
</feature>
<dbReference type="GO" id="GO:0140359">
    <property type="term" value="F:ABC-type transporter activity"/>
    <property type="evidence" value="ECO:0007669"/>
    <property type="project" value="InterPro"/>
</dbReference>
<dbReference type="Pfam" id="PF12679">
    <property type="entry name" value="ABC2_membrane_2"/>
    <property type="match status" value="1"/>
</dbReference>
<name>A0A1I6FDL0_9PSEU</name>
<feature type="transmembrane region" description="Helical" evidence="1">
    <location>
        <begin position="21"/>
        <end position="43"/>
    </location>
</feature>
<dbReference type="Proteomes" id="UP000198583">
    <property type="component" value="Unassembled WGS sequence"/>
</dbReference>
<feature type="transmembrane region" description="Helical" evidence="1">
    <location>
        <begin position="165"/>
        <end position="183"/>
    </location>
</feature>
<evidence type="ECO:0000313" key="3">
    <source>
        <dbReference type="Proteomes" id="UP000198583"/>
    </source>
</evidence>
<organism evidence="2 3">
    <name type="scientific">Lentzea waywayandensis</name>
    <dbReference type="NCBI Taxonomy" id="84724"/>
    <lineage>
        <taxon>Bacteria</taxon>
        <taxon>Bacillati</taxon>
        <taxon>Actinomycetota</taxon>
        <taxon>Actinomycetes</taxon>
        <taxon>Pseudonocardiales</taxon>
        <taxon>Pseudonocardiaceae</taxon>
        <taxon>Lentzea</taxon>
    </lineage>
</organism>
<dbReference type="GO" id="GO:0005886">
    <property type="term" value="C:plasma membrane"/>
    <property type="evidence" value="ECO:0007669"/>
    <property type="project" value="UniProtKB-SubCell"/>
</dbReference>
<proteinExistence type="predicted"/>
<dbReference type="PANTHER" id="PTHR43471">
    <property type="entry name" value="ABC TRANSPORTER PERMEASE"/>
    <property type="match status" value="1"/>
</dbReference>
<dbReference type="OrthoDB" id="8563307at2"/>
<keyword evidence="1" id="KW-1133">Transmembrane helix</keyword>
<reference evidence="3" key="1">
    <citation type="submission" date="2016-10" db="EMBL/GenBank/DDBJ databases">
        <authorList>
            <person name="Varghese N."/>
            <person name="Submissions S."/>
        </authorList>
    </citation>
    <scope>NUCLEOTIDE SEQUENCE [LARGE SCALE GENOMIC DNA]</scope>
    <source>
        <strain evidence="3">DSM 44232</strain>
    </source>
</reference>
<sequence length="256" mass="26606">MSARIIAGQECRDLWLSGRGPVLTFAYAVLLSAVTYLAATNQILNFLEQRESVNLVLQIAVAVGVLLTLVVAADAISGERERGTLESLLLTPVSRGSIVLGKLVAAMSLWGMVFVVAVPYLWVLGKGVAVVGEALLLGLVVGTLLALSMAAIGLLISARSSTNKVSLAASLFLLLALFAPTQLPAMPTSSVGDLLVRINPVTAGMHYIGLVLLKGHTWTQDLSYLISPVVTVVATAVALVVLGPRIVRLTGGVGSG</sequence>
<dbReference type="STRING" id="84724.SAMN04488564_111290"/>
<dbReference type="PANTHER" id="PTHR43471:SF3">
    <property type="entry name" value="ABC TRANSPORTER PERMEASE PROTEIN NATB"/>
    <property type="match status" value="1"/>
</dbReference>
<keyword evidence="1" id="KW-0812">Transmembrane</keyword>
<evidence type="ECO:0000313" key="2">
    <source>
        <dbReference type="EMBL" id="SFR27847.1"/>
    </source>
</evidence>
<keyword evidence="3" id="KW-1185">Reference proteome</keyword>
<evidence type="ECO:0000256" key="1">
    <source>
        <dbReference type="SAM" id="Phobius"/>
    </source>
</evidence>
<feature type="transmembrane region" description="Helical" evidence="1">
    <location>
        <begin position="134"/>
        <end position="158"/>
    </location>
</feature>
<feature type="transmembrane region" description="Helical" evidence="1">
    <location>
        <begin position="98"/>
        <end position="122"/>
    </location>
</feature>
<feature type="transmembrane region" description="Helical" evidence="1">
    <location>
        <begin position="55"/>
        <end position="77"/>
    </location>
</feature>